<sequence length="196" mass="20410">MTKFTRIALGLSLMVSSSMMLSTAQATPAPSPSWIQTLGPATTGFSVGSSTVTYGPTMAQSVFSYDGANPPGNQSPAAIRTMVSTQFGLPSTGVGSLLASSAFGDISTGTFTIASSYDYLAIHYGKGELLFHWTDPIAANTSFTIEGLPRGISNYRAFSSTVELLPIPAVPEPETYGMLLAGLGLLGVVARRRKSA</sequence>
<accession>A0ABP7SSU3</accession>
<dbReference type="Pfam" id="PF07589">
    <property type="entry name" value="PEP-CTERM"/>
    <property type="match status" value="1"/>
</dbReference>
<evidence type="ECO:0000313" key="3">
    <source>
        <dbReference type="EMBL" id="GAA4016081.1"/>
    </source>
</evidence>
<evidence type="ECO:0000313" key="4">
    <source>
        <dbReference type="Proteomes" id="UP001501353"/>
    </source>
</evidence>
<dbReference type="InterPro" id="IPR013424">
    <property type="entry name" value="Ice-binding_C"/>
</dbReference>
<reference evidence="4" key="1">
    <citation type="journal article" date="2019" name="Int. J. Syst. Evol. Microbiol.">
        <title>The Global Catalogue of Microorganisms (GCM) 10K type strain sequencing project: providing services to taxonomists for standard genome sequencing and annotation.</title>
        <authorList>
            <consortium name="The Broad Institute Genomics Platform"/>
            <consortium name="The Broad Institute Genome Sequencing Center for Infectious Disease"/>
            <person name="Wu L."/>
            <person name="Ma J."/>
        </authorList>
    </citation>
    <scope>NUCLEOTIDE SEQUENCE [LARGE SCALE GENOMIC DNA]</scope>
    <source>
        <strain evidence="4">JCM 16673</strain>
    </source>
</reference>
<dbReference type="EMBL" id="BAAAZE010000005">
    <property type="protein sequence ID" value="GAA4016081.1"/>
    <property type="molecule type" value="Genomic_DNA"/>
</dbReference>
<evidence type="ECO:0000259" key="2">
    <source>
        <dbReference type="Pfam" id="PF07589"/>
    </source>
</evidence>
<organism evidence="3 4">
    <name type="scientific">Actimicrobium antarcticum</name>
    <dbReference type="NCBI Taxonomy" id="1051899"/>
    <lineage>
        <taxon>Bacteria</taxon>
        <taxon>Pseudomonadati</taxon>
        <taxon>Pseudomonadota</taxon>
        <taxon>Betaproteobacteria</taxon>
        <taxon>Burkholderiales</taxon>
        <taxon>Oxalobacteraceae</taxon>
        <taxon>Actimicrobium</taxon>
    </lineage>
</organism>
<keyword evidence="1" id="KW-0732">Signal</keyword>
<comment type="caution">
    <text evidence="3">The sequence shown here is derived from an EMBL/GenBank/DDBJ whole genome shotgun (WGS) entry which is preliminary data.</text>
</comment>
<name>A0ABP7SSU3_9BURK</name>
<protein>
    <recommendedName>
        <fullName evidence="2">Ice-binding protein C-terminal domain-containing protein</fullName>
    </recommendedName>
</protein>
<dbReference type="NCBIfam" id="TIGR02595">
    <property type="entry name" value="PEP_CTERM"/>
    <property type="match status" value="1"/>
</dbReference>
<keyword evidence="4" id="KW-1185">Reference proteome</keyword>
<proteinExistence type="predicted"/>
<dbReference type="NCBIfam" id="NF038126">
    <property type="entry name" value="PEP_CTERM_FxDxF"/>
    <property type="match status" value="1"/>
</dbReference>
<gene>
    <name evidence="3" type="ORF">GCM10022212_08920</name>
</gene>
<evidence type="ECO:0000256" key="1">
    <source>
        <dbReference type="SAM" id="SignalP"/>
    </source>
</evidence>
<dbReference type="Proteomes" id="UP001501353">
    <property type="component" value="Unassembled WGS sequence"/>
</dbReference>
<feature type="signal peptide" evidence="1">
    <location>
        <begin position="1"/>
        <end position="26"/>
    </location>
</feature>
<feature type="domain" description="Ice-binding protein C-terminal" evidence="2">
    <location>
        <begin position="169"/>
        <end position="193"/>
    </location>
</feature>
<feature type="chain" id="PRO_5045125195" description="Ice-binding protein C-terminal domain-containing protein" evidence="1">
    <location>
        <begin position="27"/>
        <end position="196"/>
    </location>
</feature>